<proteinExistence type="predicted"/>
<dbReference type="AlphaFoldDB" id="A0A1F6C676"/>
<dbReference type="InterPro" id="IPR014263">
    <property type="entry name" value="Methanolan_biosynth_EpsI"/>
</dbReference>
<feature type="domain" description="Methanolan biosynthesis EpsI" evidence="1">
    <location>
        <begin position="40"/>
        <end position="137"/>
    </location>
</feature>
<evidence type="ECO:0000313" key="2">
    <source>
        <dbReference type="EMBL" id="OGG44603.1"/>
    </source>
</evidence>
<name>A0A1F6C676_HANXR</name>
<gene>
    <name evidence="2" type="ORF">A3F84_05590</name>
</gene>
<dbReference type="Proteomes" id="UP000178606">
    <property type="component" value="Unassembled WGS sequence"/>
</dbReference>
<accession>A0A1F6C676</accession>
<organism evidence="2 3">
    <name type="scientific">Handelsmanbacteria sp. (strain RIFCSPLOWO2_12_FULL_64_10)</name>
    <dbReference type="NCBI Taxonomy" id="1817868"/>
    <lineage>
        <taxon>Bacteria</taxon>
        <taxon>Candidatus Handelsmaniibacteriota</taxon>
    </lineage>
</organism>
<comment type="caution">
    <text evidence="2">The sequence shown here is derived from an EMBL/GenBank/DDBJ whole genome shotgun (WGS) entry which is preliminary data.</text>
</comment>
<protein>
    <recommendedName>
        <fullName evidence="1">Methanolan biosynthesis EpsI domain-containing protein</fullName>
    </recommendedName>
</protein>
<dbReference type="Pfam" id="PF11984">
    <property type="entry name" value="DUF3485"/>
    <property type="match status" value="1"/>
</dbReference>
<evidence type="ECO:0000259" key="1">
    <source>
        <dbReference type="Pfam" id="PF11984"/>
    </source>
</evidence>
<sequence>MALTVSVLLSLAWEFSPLPDASGRLEALNGQAIGFMSVDVPLTATEQKVFGGANVIKRVYRGGGVAFLLIVIDGTRDRHSVHDPTYCFRGAGWTEVGGADIPVAGGEGRWVRLRKNGRESEVIYWFSDGVRRHASPVRYWCQTTLRRVSLGALGEEPVLVVAQPYGERAVDWRRVLGVFVPLQEI</sequence>
<reference evidence="2 3" key="1">
    <citation type="journal article" date="2016" name="Nat. Commun.">
        <title>Thousands of microbial genomes shed light on interconnected biogeochemical processes in an aquifer system.</title>
        <authorList>
            <person name="Anantharaman K."/>
            <person name="Brown C.T."/>
            <person name="Hug L.A."/>
            <person name="Sharon I."/>
            <person name="Castelle C.J."/>
            <person name="Probst A.J."/>
            <person name="Thomas B.C."/>
            <person name="Singh A."/>
            <person name="Wilkins M.J."/>
            <person name="Karaoz U."/>
            <person name="Brodie E.L."/>
            <person name="Williams K.H."/>
            <person name="Hubbard S.S."/>
            <person name="Banfield J.F."/>
        </authorList>
    </citation>
    <scope>NUCLEOTIDE SEQUENCE [LARGE SCALE GENOMIC DNA]</scope>
    <source>
        <strain evidence="3">RIFCSPLOWO2_12_FULL_64_10</strain>
    </source>
</reference>
<dbReference type="EMBL" id="MFKF01000399">
    <property type="protein sequence ID" value="OGG44603.1"/>
    <property type="molecule type" value="Genomic_DNA"/>
</dbReference>
<evidence type="ECO:0000313" key="3">
    <source>
        <dbReference type="Proteomes" id="UP000178606"/>
    </source>
</evidence>